<dbReference type="FunFam" id="1.10.8.270:FF:000005">
    <property type="entry name" value="TBC1 domain family member 15"/>
    <property type="match status" value="1"/>
</dbReference>
<dbReference type="SUPFAM" id="SSF47923">
    <property type="entry name" value="Ypt/Rab-GAP domain of gyp1p"/>
    <property type="match status" value="2"/>
</dbReference>
<keyword evidence="11" id="KW-0812">Transmembrane</keyword>
<keyword evidence="11" id="KW-0472">Membrane</keyword>
<sequence>MSGSGRTNVELQDLVDDADYAASQSITGSPSLAFQGSIEKKRDGEPTEDFEVLFIKDNVAVHPSQSAHQRINGRLRILKQNHSVFLTWIPYSQRNAERASSDSATNDRLLYTIRGLPLTQIRSIRRNMPPLGWQYVIIVLTSGLAFPPLYFHNGGIKEFLVTLKEYVHIVRSVDDANLFLINDIGHDPLQKSLSSLELSYVVSTASVRSNERQATETSSHGHEKPIESSPVVPINKQDESTERHNDDHKSMSGRSKQRRVRDPARDVSIQVLEKFSLVTKFARDTTAQLFGENRLLGSNDDLRDLERMPRIRRVDDRKTEIKEDQMLHSVDHRQEPAVCTPSYSSDIDTSCTGDRLTPLGNEEWANYFDTEGHIALSHALRKRIFYGGIEPGLRHEVWKFLLGHFPYDSTYKQRAQLVVKKREEYLILKSQWQTITEQQAKRFTKFRERKSRIEKDVVRTDRSFEFYAGDDNSNIMTLRDILITYSFYNFDLGYCQGMSDFLSPILYVVRDESEAFWCFVSLMEHMAPNFHRDQNGMHSQLLALSKLVQLLDFPLHNYLKQADCLNYFFCFRWLLIQFKREFSYGDVLRLWEVLWTNHLTEHLHLYICVALLKSHKKKIIEEEMDFDTLLKFINELSGHINLEAALRDAEALYLIAGDSGAACIPPGTPPSLQVAYVDEVVDNSD</sequence>
<keyword evidence="11" id="KW-1133">Transmembrane helix</keyword>
<dbReference type="Pfam" id="PF12068">
    <property type="entry name" value="PH_RBD"/>
    <property type="match status" value="1"/>
</dbReference>
<evidence type="ECO:0000313" key="14">
    <source>
        <dbReference type="Proteomes" id="UP000825935"/>
    </source>
</evidence>
<evidence type="ECO:0000256" key="10">
    <source>
        <dbReference type="SAM" id="MobiDB-lite"/>
    </source>
</evidence>
<feature type="region of interest" description="Disordered" evidence="10">
    <location>
        <begin position="209"/>
        <end position="264"/>
    </location>
</feature>
<keyword evidence="5" id="KW-0007">Acetylation</keyword>
<evidence type="ECO:0000256" key="4">
    <source>
        <dbReference type="ARBA" id="ARBA00022553"/>
    </source>
</evidence>
<comment type="caution">
    <text evidence="13">The sequence shown here is derived from an EMBL/GenBank/DDBJ whole genome shotgun (WGS) entry which is preliminary data.</text>
</comment>
<dbReference type="AlphaFoldDB" id="A0A8T2VED1"/>
<dbReference type="Gene3D" id="2.30.29.230">
    <property type="match status" value="1"/>
</dbReference>
<keyword evidence="4" id="KW-0597">Phosphoprotein</keyword>
<protein>
    <recommendedName>
        <fullName evidence="8">TBC1 domain family member 15</fullName>
    </recommendedName>
    <alternativeName>
        <fullName evidence="9">GTPase-activating protein RAB7</fullName>
    </alternativeName>
</protein>
<dbReference type="OMA" id="NRKECNP"/>
<dbReference type="Pfam" id="PF00566">
    <property type="entry name" value="RabGAP-TBC"/>
    <property type="match status" value="1"/>
</dbReference>
<dbReference type="Gene3D" id="1.10.472.80">
    <property type="entry name" value="Ypt/Rab-GAP domain of gyp1p, domain 3"/>
    <property type="match status" value="1"/>
</dbReference>
<dbReference type="InterPro" id="IPR000195">
    <property type="entry name" value="Rab-GAP-TBC_dom"/>
</dbReference>
<dbReference type="EMBL" id="CM035407">
    <property type="protein sequence ID" value="KAH7444093.1"/>
    <property type="molecule type" value="Genomic_DNA"/>
</dbReference>
<feature type="transmembrane region" description="Helical" evidence="11">
    <location>
        <begin position="131"/>
        <end position="151"/>
    </location>
</feature>
<dbReference type="OrthoDB" id="10264062at2759"/>
<keyword evidence="14" id="KW-1185">Reference proteome</keyword>
<evidence type="ECO:0000256" key="9">
    <source>
        <dbReference type="ARBA" id="ARBA00082539"/>
    </source>
</evidence>
<dbReference type="GO" id="GO:0005737">
    <property type="term" value="C:cytoplasm"/>
    <property type="evidence" value="ECO:0007669"/>
    <property type="project" value="UniProtKB-SubCell"/>
</dbReference>
<feature type="compositionally biased region" description="Basic and acidic residues" evidence="10">
    <location>
        <begin position="209"/>
        <end position="226"/>
    </location>
</feature>
<dbReference type="SMART" id="SM00164">
    <property type="entry name" value="TBC"/>
    <property type="match status" value="1"/>
</dbReference>
<evidence type="ECO:0000313" key="13">
    <source>
        <dbReference type="EMBL" id="KAH7444093.1"/>
    </source>
</evidence>
<keyword evidence="3" id="KW-0963">Cytoplasm</keyword>
<dbReference type="PROSITE" id="PS50086">
    <property type="entry name" value="TBC_RABGAP"/>
    <property type="match status" value="1"/>
</dbReference>
<dbReference type="Proteomes" id="UP000825935">
    <property type="component" value="Chromosome 2"/>
</dbReference>
<evidence type="ECO:0000256" key="11">
    <source>
        <dbReference type="SAM" id="Phobius"/>
    </source>
</evidence>
<feature type="domain" description="Rab-GAP TBC" evidence="12">
    <location>
        <begin position="388"/>
        <end position="598"/>
    </location>
</feature>
<dbReference type="PANTHER" id="PTHR22957:SF502">
    <property type="entry name" value="SMALL G PROTEIN SIGNALING MODULATOR 2-RELATED"/>
    <property type="match status" value="1"/>
</dbReference>
<organism evidence="13 14">
    <name type="scientific">Ceratopteris richardii</name>
    <name type="common">Triangle waterfern</name>
    <dbReference type="NCBI Taxonomy" id="49495"/>
    <lineage>
        <taxon>Eukaryota</taxon>
        <taxon>Viridiplantae</taxon>
        <taxon>Streptophyta</taxon>
        <taxon>Embryophyta</taxon>
        <taxon>Tracheophyta</taxon>
        <taxon>Polypodiopsida</taxon>
        <taxon>Polypodiidae</taxon>
        <taxon>Polypodiales</taxon>
        <taxon>Pteridineae</taxon>
        <taxon>Pteridaceae</taxon>
        <taxon>Parkerioideae</taxon>
        <taxon>Ceratopteris</taxon>
    </lineage>
</organism>
<evidence type="ECO:0000256" key="7">
    <source>
        <dbReference type="ARBA" id="ARBA00065268"/>
    </source>
</evidence>
<dbReference type="InterPro" id="IPR035969">
    <property type="entry name" value="Rab-GAP_TBC_sf"/>
</dbReference>
<evidence type="ECO:0000256" key="6">
    <source>
        <dbReference type="ARBA" id="ARBA00055283"/>
    </source>
</evidence>
<name>A0A8T2VED1_CERRI</name>
<dbReference type="Gene3D" id="1.10.8.270">
    <property type="entry name" value="putative rabgap domain of human tbc1 domain family member 14 like domains"/>
    <property type="match status" value="1"/>
</dbReference>
<evidence type="ECO:0000259" key="12">
    <source>
        <dbReference type="PROSITE" id="PS50086"/>
    </source>
</evidence>
<accession>A0A8T2VED1</accession>
<dbReference type="FunFam" id="1.10.472.80:FF:000005">
    <property type="entry name" value="TBC1 domain family member 15"/>
    <property type="match status" value="1"/>
</dbReference>
<dbReference type="InterPro" id="IPR021935">
    <property type="entry name" value="SGSM1/2_RBD"/>
</dbReference>
<evidence type="ECO:0000256" key="8">
    <source>
        <dbReference type="ARBA" id="ARBA00067480"/>
    </source>
</evidence>
<gene>
    <name evidence="13" type="ORF">KP509_02G064400</name>
</gene>
<comment type="function">
    <text evidence="6">Acts as a GTPase activating protein for RAB7A. Does not act on RAB4, RAB5 or RAB6.</text>
</comment>
<keyword evidence="2" id="KW-0343">GTPase activation</keyword>
<evidence type="ECO:0000256" key="1">
    <source>
        <dbReference type="ARBA" id="ARBA00004496"/>
    </source>
</evidence>
<evidence type="ECO:0000256" key="5">
    <source>
        <dbReference type="ARBA" id="ARBA00022990"/>
    </source>
</evidence>
<feature type="compositionally biased region" description="Basic and acidic residues" evidence="10">
    <location>
        <begin position="236"/>
        <end position="250"/>
    </location>
</feature>
<dbReference type="GO" id="GO:0005096">
    <property type="term" value="F:GTPase activator activity"/>
    <property type="evidence" value="ECO:0007669"/>
    <property type="project" value="UniProtKB-KW"/>
</dbReference>
<comment type="subunit">
    <text evidence="7">Interacts with non-phosphorylated form of RAB8A; phosphorylation of RAB8A at 'Thr-72' disrupts this interaction. Interacts with ARMC12.</text>
</comment>
<proteinExistence type="predicted"/>
<reference evidence="13" key="1">
    <citation type="submission" date="2021-08" db="EMBL/GenBank/DDBJ databases">
        <title>WGS assembly of Ceratopteris richardii.</title>
        <authorList>
            <person name="Marchant D.B."/>
            <person name="Chen G."/>
            <person name="Jenkins J."/>
            <person name="Shu S."/>
            <person name="Leebens-Mack J."/>
            <person name="Grimwood J."/>
            <person name="Schmutz J."/>
            <person name="Soltis P."/>
            <person name="Soltis D."/>
            <person name="Chen Z.-H."/>
        </authorList>
    </citation>
    <scope>NUCLEOTIDE SEQUENCE</scope>
    <source>
        <strain evidence="13">Whitten #5841</strain>
        <tissue evidence="13">Leaf</tissue>
    </source>
</reference>
<comment type="subcellular location">
    <subcellularLocation>
        <location evidence="1">Cytoplasm</location>
    </subcellularLocation>
</comment>
<evidence type="ECO:0000256" key="3">
    <source>
        <dbReference type="ARBA" id="ARBA00022490"/>
    </source>
</evidence>
<evidence type="ECO:0000256" key="2">
    <source>
        <dbReference type="ARBA" id="ARBA00022468"/>
    </source>
</evidence>
<dbReference type="PANTHER" id="PTHR22957">
    <property type="entry name" value="TBC1 DOMAIN FAMILY MEMBER GTPASE-ACTIVATING PROTEIN"/>
    <property type="match status" value="1"/>
</dbReference>